<evidence type="ECO:0000313" key="3">
    <source>
        <dbReference type="EMBL" id="EEV39386.1"/>
    </source>
</evidence>
<gene>
    <name evidence="3" type="ORF">ECBG_01655</name>
</gene>
<dbReference type="AlphaFoldDB" id="C9AA75"/>
<dbReference type="Pfam" id="PF07364">
    <property type="entry name" value="DUF1485"/>
    <property type="match status" value="1"/>
</dbReference>
<dbReference type="RefSeq" id="WP_015508937.1">
    <property type="nucleotide sequence ID" value="NC_020995.1"/>
</dbReference>
<proteinExistence type="predicted"/>
<reference evidence="3 4" key="2">
    <citation type="submission" date="2013-03" db="EMBL/GenBank/DDBJ databases">
        <title>The Genome Sequence of Enterococcus casseliflavus EC20 (899205).</title>
        <authorList>
            <consortium name="The Broad Institute Genomics Platform"/>
            <consortium name="The Broad Institute Genome Sequencing Center for Infectious Disease"/>
            <person name="Russ C."/>
            <person name="Feldgarden M."/>
            <person name="Gilmore M."/>
            <person name="Manson J."/>
            <person name="Palmer K."/>
            <person name="Carniol K."/>
            <person name="Walker B."/>
            <person name="Young S.K."/>
            <person name="Zeng Q."/>
            <person name="Gargeya S."/>
            <person name="Fitzgerald M."/>
            <person name="Haas B."/>
            <person name="Abouelleil A."/>
            <person name="Allen A.W."/>
            <person name="Alvarado L."/>
            <person name="Arachchi H.M."/>
            <person name="Berlin A.M."/>
            <person name="Chapman S.B."/>
            <person name="Gainer-Dewar J."/>
            <person name="Goldberg J."/>
            <person name="Griggs A."/>
            <person name="Gujja S."/>
            <person name="Hansen M."/>
            <person name="Howarth C."/>
            <person name="Imamovic A."/>
            <person name="Ireland A."/>
            <person name="Larimer J."/>
            <person name="McCowan C."/>
            <person name="Murphy C."/>
            <person name="Pearson M."/>
            <person name="Poon T.W."/>
            <person name="Priest M."/>
            <person name="Roberts A."/>
            <person name="Saif S."/>
            <person name="Shea T."/>
            <person name="Sisk P."/>
            <person name="Sykes S."/>
            <person name="Wortman J."/>
            <person name="Nusbaum C."/>
            <person name="Birren B."/>
        </authorList>
    </citation>
    <scope>NUCLEOTIDE SEQUENCE [LARGE SCALE GENOMIC DNA]</scope>
    <source>
        <strain evidence="3 4">EC20</strain>
    </source>
</reference>
<organism evidence="3 4">
    <name type="scientific">Enterococcus casseliflavus EC20</name>
    <dbReference type="NCBI Taxonomy" id="565655"/>
    <lineage>
        <taxon>Bacteria</taxon>
        <taxon>Bacillati</taxon>
        <taxon>Bacillota</taxon>
        <taxon>Bacilli</taxon>
        <taxon>Lactobacillales</taxon>
        <taxon>Enterococcaceae</taxon>
        <taxon>Enterococcus</taxon>
    </lineage>
</organism>
<dbReference type="KEGG" id="ecas:ECBG_01655"/>
<evidence type="ECO:0000259" key="2">
    <source>
        <dbReference type="Pfam" id="PF07364"/>
    </source>
</evidence>
<accession>C9AA75</accession>
<dbReference type="Proteomes" id="UP000012675">
    <property type="component" value="Chromosome"/>
</dbReference>
<dbReference type="Pfam" id="PF07171">
    <property type="entry name" value="MlrC_C"/>
    <property type="match status" value="1"/>
</dbReference>
<protein>
    <recommendedName>
        <fullName evidence="5">Microcystin degradation protein MlrC</fullName>
    </recommendedName>
</protein>
<dbReference type="InterPro" id="IPR010799">
    <property type="entry name" value="MlrC_C"/>
</dbReference>
<sequence>MKILIGMFTNEANEHIPYLADINDFDLAFGNETIRKLNVESVFQQADVELIPTIYASSGANGVIARRAFDYIERVFVEDVKKYLHEIDGIYLHLHGASEVEGLGSGDHHILREIRKIVGEYLPIAIVCDPHGNLCQSYIDDTTIIRSYRESPHIDAQETKERVAQLLIDVMKKRQNIRPVYKKLPLILGGEQSVSTDEPVLSINRYMDKIEEEPRIMSCSWHVGYLRHDTDVAGCGIVVVPATADDYEYAEQEAEKLADFVWSRRHEFHYTGITKQPREALKEAIAFNGKPVFITDSGDNTTSGARGWNTYILRQILESKNLNDKKFLIANINDPDTYDYLSKMSIGEKTRIELGVGYDQWSKKTELNVTIKAKGELRGYMMHDHSFVPGYNVTVSIEDYPVDVVIANASTTMCEAHQFKAAKIDWQSYDVIVVKQGYAFPWIKEVSELAIMSLTNGPTPQDTRAINFKRIMRPMFPIDDI</sequence>
<keyword evidence="4" id="KW-1185">Reference proteome</keyword>
<feature type="domain" description="Microcystin LR degradation protein MlrC N-terminal" evidence="2">
    <location>
        <begin position="2"/>
        <end position="285"/>
    </location>
</feature>
<dbReference type="HOGENOM" id="CLU_028172_2_0_9"/>
<dbReference type="eggNOG" id="COG5476">
    <property type="taxonomic scope" value="Bacteria"/>
</dbReference>
<evidence type="ECO:0008006" key="5">
    <source>
        <dbReference type="Google" id="ProtNLM"/>
    </source>
</evidence>
<dbReference type="GeneID" id="15141096"/>
<name>C9AA75_ENTCA</name>
<evidence type="ECO:0000259" key="1">
    <source>
        <dbReference type="Pfam" id="PF07171"/>
    </source>
</evidence>
<reference evidence="3 4" key="1">
    <citation type="submission" date="2009-02" db="EMBL/GenBank/DDBJ databases">
        <authorList>
            <consortium name="The Broad Institute Genome Sequencing Platform"/>
            <person name="Feldgarden M."/>
            <person name="Young S.K."/>
            <person name="Kodira C.D."/>
            <person name="Zeng Q."/>
            <person name="Koehrsen M."/>
            <person name="Alvarado L."/>
            <person name="Berlin A."/>
            <person name="Borenstein D."/>
            <person name="Chen Z."/>
            <person name="Engels R."/>
            <person name="Freedman E."/>
            <person name="Gellesch M."/>
            <person name="Goldberg J."/>
            <person name="Griggs A."/>
            <person name="Gujja S."/>
            <person name="Heiman D."/>
            <person name="Hepburn T."/>
            <person name="Howarth C."/>
            <person name="Jen D."/>
            <person name="Larson L."/>
            <person name="Lewis B."/>
            <person name="Mehta T."/>
            <person name="Park D."/>
            <person name="Pearson M."/>
            <person name="Roberts A."/>
            <person name="Saif S."/>
            <person name="Shea T."/>
            <person name="Shenoy N."/>
            <person name="Sisk P."/>
            <person name="Stolte C."/>
            <person name="Sykes S."/>
            <person name="Walk T."/>
            <person name="White J."/>
            <person name="Yandava C."/>
            <person name="Gilmore M."/>
            <person name="Manson J."/>
            <person name="Palmer K."/>
            <person name="Carniol K."/>
            <person name="Lander E."/>
            <person name="Nusbaum C."/>
            <person name="Galagan J."/>
            <person name="Birren B."/>
        </authorList>
    </citation>
    <scope>NUCLEOTIDE SEQUENCE [LARGE SCALE GENOMIC DNA]</scope>
    <source>
        <strain evidence="3 4">EC20</strain>
    </source>
</reference>
<feature type="domain" description="Microcystin LR degradation protein MlrC C-terminal" evidence="1">
    <location>
        <begin position="294"/>
        <end position="470"/>
    </location>
</feature>
<dbReference type="InterPro" id="IPR015995">
    <property type="entry name" value="MlrC_N"/>
</dbReference>
<dbReference type="EMBL" id="CP004856">
    <property type="protein sequence ID" value="EEV39386.1"/>
    <property type="molecule type" value="Genomic_DNA"/>
</dbReference>
<evidence type="ECO:0000313" key="4">
    <source>
        <dbReference type="Proteomes" id="UP000012675"/>
    </source>
</evidence>